<dbReference type="InterPro" id="IPR015919">
    <property type="entry name" value="Cadherin-like_sf"/>
</dbReference>
<gene>
    <name evidence="1" type="ORF">METZ01_LOCUS97314</name>
</gene>
<dbReference type="GO" id="GO:0005509">
    <property type="term" value="F:calcium ion binding"/>
    <property type="evidence" value="ECO:0007669"/>
    <property type="project" value="InterPro"/>
</dbReference>
<reference evidence="1" key="1">
    <citation type="submission" date="2018-05" db="EMBL/GenBank/DDBJ databases">
        <authorList>
            <person name="Lanie J.A."/>
            <person name="Ng W.-L."/>
            <person name="Kazmierczak K.M."/>
            <person name="Andrzejewski T.M."/>
            <person name="Davidsen T.M."/>
            <person name="Wayne K.J."/>
            <person name="Tettelin H."/>
            <person name="Glass J.I."/>
            <person name="Rusch D."/>
            <person name="Podicherti R."/>
            <person name="Tsui H.-C.T."/>
            <person name="Winkler M.E."/>
        </authorList>
    </citation>
    <scope>NUCLEOTIDE SEQUENCE</scope>
</reference>
<dbReference type="Gene3D" id="2.60.40.10">
    <property type="entry name" value="Immunoglobulins"/>
    <property type="match status" value="1"/>
</dbReference>
<dbReference type="AlphaFoldDB" id="A0A381VVZ7"/>
<dbReference type="SUPFAM" id="SSF49313">
    <property type="entry name" value="Cadherin-like"/>
    <property type="match status" value="1"/>
</dbReference>
<accession>A0A381VVZ7</accession>
<dbReference type="InterPro" id="IPR026444">
    <property type="entry name" value="Secre_tail"/>
</dbReference>
<protein>
    <submittedName>
        <fullName evidence="1">Uncharacterized protein</fullName>
    </submittedName>
</protein>
<dbReference type="GO" id="GO:0016020">
    <property type="term" value="C:membrane"/>
    <property type="evidence" value="ECO:0007669"/>
    <property type="project" value="InterPro"/>
</dbReference>
<dbReference type="Gene3D" id="2.60.40.4070">
    <property type="match status" value="1"/>
</dbReference>
<feature type="non-terminal residue" evidence="1">
    <location>
        <position position="1"/>
    </location>
</feature>
<evidence type="ECO:0000313" key="1">
    <source>
        <dbReference type="EMBL" id="SVA44460.1"/>
    </source>
</evidence>
<organism evidence="1">
    <name type="scientific">marine metagenome</name>
    <dbReference type="NCBI Taxonomy" id="408172"/>
    <lineage>
        <taxon>unclassified sequences</taxon>
        <taxon>metagenomes</taxon>
        <taxon>ecological metagenomes</taxon>
    </lineage>
</organism>
<sequence length="1014" mass="113745">YIWSFTLPDNLEDSGFIVASITAFDSALTALSKDSTNHDSIFVVDNIFPSFVETGRVNSVGYNNNPSWINAYTDGIEVIGDIPVDSSLLDNRKGGIDFQALNKNRGSLGWVTISNMDSPYGDSLQVFGSQIFSRTWDEITNESDTTDGFRPGIDIVHGDTIMFRLRVSDRAGNTTLYDTSTTLLYYDPIPPQIIVLTSGNMVTTTELVSTDVISAGWSGSLDSTYQGFEGSGIFEYRYKVMEYDVVAPDDTNTTRIVDWVSTGTDISMDTTVSLMPGNLYQLFVTAVDVAGNELDTTTVHSDIIQRVNTPPVIGSFTIRTAWEDSLYTGMVTATDVDSLTLRGDSLNYYIEWDTLTVFVNGNPVPPIPEIDYPLGATMSIDNVTGIITWVPTPPDTGIYDIRLIVNDSWGLSDTLIYPLTIYPVNDRPYFRSGESWDLKYNLPDLPLPDTSFFEDHDGLFSINLTKYIIDEDNDDSTDISWQAVIEDTISHPGYPRISLVFGPGTPQSVREKLYERYFTKSELKSMLLESDVIQRQIPDNFERLAKQSLTLELVQDSLSRTFANFDSDSNYWAEDIKVTFMATDIEATYAVDSILLDVVEVNDRPRWSIIPDQEIYENDTIQFDLGQFVTDVDDTLLTFNSVVAASWELINGSWVIDTDGNNISIFPAEYISTNLGDTITIIPDQLWSGYAFFEIIAEDEKNARDTISFRVDVRHVPRPHLTINMIQNNAFTHYFDVIITDTLERAIDVILDIENKRIALDTLDDYTYLGHSRFKDPGIYEIEVYANASVGDTTVFRSVGLVLARTLGRWSGSSSDGRFHVDGEAGAVSADQSIMLVDSTMFQKGFVGSYKLGDEVQEFNDPVKVSLRNYQEDQAIYQRNHDNTWTELPSYYDQGRIVAYTDKMGYFRLGRKTLVVPGLTSLGQNYPNPFNPVTKITYDVGFIDGPQQHVNLSIYNLLGQHVQTLVDAEQAIGRHAVQWYGRDKAGMNVASGVYFMHMITSVGKIQTKKVMLLR</sequence>
<dbReference type="NCBIfam" id="TIGR04183">
    <property type="entry name" value="Por_Secre_tail"/>
    <property type="match status" value="1"/>
</dbReference>
<proteinExistence type="predicted"/>
<name>A0A381VVZ7_9ZZZZ</name>
<dbReference type="InterPro" id="IPR013783">
    <property type="entry name" value="Ig-like_fold"/>
</dbReference>
<dbReference type="EMBL" id="UINC01009950">
    <property type="protein sequence ID" value="SVA44460.1"/>
    <property type="molecule type" value="Genomic_DNA"/>
</dbReference>